<dbReference type="Proteomes" id="UP000326198">
    <property type="component" value="Unassembled WGS sequence"/>
</dbReference>
<evidence type="ECO:0008006" key="4">
    <source>
        <dbReference type="Google" id="ProtNLM"/>
    </source>
</evidence>
<protein>
    <recommendedName>
        <fullName evidence="4">Secreted protein</fullName>
    </recommendedName>
</protein>
<evidence type="ECO:0000313" key="3">
    <source>
        <dbReference type="Proteomes" id="UP000326198"/>
    </source>
</evidence>
<keyword evidence="1" id="KW-0732">Signal</keyword>
<feature type="signal peptide" evidence="1">
    <location>
        <begin position="1"/>
        <end position="25"/>
    </location>
</feature>
<feature type="chain" id="PRO_5025059793" description="Secreted protein" evidence="1">
    <location>
        <begin position="26"/>
        <end position="71"/>
    </location>
</feature>
<dbReference type="EMBL" id="ML736193">
    <property type="protein sequence ID" value="KAE8379520.1"/>
    <property type="molecule type" value="Genomic_DNA"/>
</dbReference>
<name>A0A5N7BCQ3_9EURO</name>
<evidence type="ECO:0000256" key="1">
    <source>
        <dbReference type="SAM" id="SignalP"/>
    </source>
</evidence>
<keyword evidence="3" id="KW-1185">Reference proteome</keyword>
<accession>A0A5N7BCQ3</accession>
<proteinExistence type="predicted"/>
<organism evidence="2 3">
    <name type="scientific">Aspergillus bertholletiae</name>
    <dbReference type="NCBI Taxonomy" id="1226010"/>
    <lineage>
        <taxon>Eukaryota</taxon>
        <taxon>Fungi</taxon>
        <taxon>Dikarya</taxon>
        <taxon>Ascomycota</taxon>
        <taxon>Pezizomycotina</taxon>
        <taxon>Eurotiomycetes</taxon>
        <taxon>Eurotiomycetidae</taxon>
        <taxon>Eurotiales</taxon>
        <taxon>Aspergillaceae</taxon>
        <taxon>Aspergillus</taxon>
        <taxon>Aspergillus subgen. Circumdati</taxon>
    </lineage>
</organism>
<reference evidence="2 3" key="1">
    <citation type="submission" date="2019-04" db="EMBL/GenBank/DDBJ databases">
        <title>Friends and foes A comparative genomics studyof 23 Aspergillus species from section Flavi.</title>
        <authorList>
            <consortium name="DOE Joint Genome Institute"/>
            <person name="Kjaerbolling I."/>
            <person name="Vesth T."/>
            <person name="Frisvad J.C."/>
            <person name="Nybo J.L."/>
            <person name="Theobald S."/>
            <person name="Kildgaard S."/>
            <person name="Isbrandt T."/>
            <person name="Kuo A."/>
            <person name="Sato A."/>
            <person name="Lyhne E.K."/>
            <person name="Kogle M.E."/>
            <person name="Wiebenga A."/>
            <person name="Kun R.S."/>
            <person name="Lubbers R.J."/>
            <person name="Makela M.R."/>
            <person name="Barry K."/>
            <person name="Chovatia M."/>
            <person name="Clum A."/>
            <person name="Daum C."/>
            <person name="Haridas S."/>
            <person name="He G."/>
            <person name="LaButti K."/>
            <person name="Lipzen A."/>
            <person name="Mondo S."/>
            <person name="Riley R."/>
            <person name="Salamov A."/>
            <person name="Simmons B.A."/>
            <person name="Magnuson J.K."/>
            <person name="Henrissat B."/>
            <person name="Mortensen U.H."/>
            <person name="Larsen T.O."/>
            <person name="Devries R.P."/>
            <person name="Grigoriev I.V."/>
            <person name="Machida M."/>
            <person name="Baker S.E."/>
            <person name="Andersen M.R."/>
        </authorList>
    </citation>
    <scope>NUCLEOTIDE SEQUENCE [LARGE SCALE GENOMIC DNA]</scope>
    <source>
        <strain evidence="2 3">IBT 29228</strain>
    </source>
</reference>
<evidence type="ECO:0000313" key="2">
    <source>
        <dbReference type="EMBL" id="KAE8379520.1"/>
    </source>
</evidence>
<dbReference type="AlphaFoldDB" id="A0A5N7BCQ3"/>
<gene>
    <name evidence="2" type="ORF">BDV26DRAFT_259276</name>
</gene>
<sequence length="71" mass="7941">MMLSRSLLLMIVLVFSALTTRLTLNMPCDCWPAAPTMTTMTSMKSTASYLPRCIVLMYGIFSECFSECSLD</sequence>